<organism evidence="1 2">
    <name type="scientific">Aspergillus violaceofuscus (strain CBS 115571)</name>
    <dbReference type="NCBI Taxonomy" id="1450538"/>
    <lineage>
        <taxon>Eukaryota</taxon>
        <taxon>Fungi</taxon>
        <taxon>Dikarya</taxon>
        <taxon>Ascomycota</taxon>
        <taxon>Pezizomycotina</taxon>
        <taxon>Eurotiomycetes</taxon>
        <taxon>Eurotiomycetidae</taxon>
        <taxon>Eurotiales</taxon>
        <taxon>Aspergillaceae</taxon>
        <taxon>Aspergillus</taxon>
    </lineage>
</organism>
<gene>
    <name evidence="1" type="ORF">BO99DRAFT_414923</name>
</gene>
<evidence type="ECO:0000313" key="2">
    <source>
        <dbReference type="Proteomes" id="UP000249829"/>
    </source>
</evidence>
<protein>
    <submittedName>
        <fullName evidence="1">Uncharacterized protein</fullName>
    </submittedName>
</protein>
<proteinExistence type="predicted"/>
<keyword evidence="2" id="KW-1185">Reference proteome</keyword>
<dbReference type="EMBL" id="KZ825166">
    <property type="protein sequence ID" value="PYI16676.1"/>
    <property type="molecule type" value="Genomic_DNA"/>
</dbReference>
<dbReference type="Proteomes" id="UP000249829">
    <property type="component" value="Unassembled WGS sequence"/>
</dbReference>
<accession>A0A2V5IAM3</accession>
<reference evidence="1 2" key="1">
    <citation type="submission" date="2018-02" db="EMBL/GenBank/DDBJ databases">
        <title>The genomes of Aspergillus section Nigri reveals drivers in fungal speciation.</title>
        <authorList>
            <consortium name="DOE Joint Genome Institute"/>
            <person name="Vesth T.C."/>
            <person name="Nybo J."/>
            <person name="Theobald S."/>
            <person name="Brandl J."/>
            <person name="Frisvad J.C."/>
            <person name="Nielsen K.F."/>
            <person name="Lyhne E.K."/>
            <person name="Kogle M.E."/>
            <person name="Kuo A."/>
            <person name="Riley R."/>
            <person name="Clum A."/>
            <person name="Nolan M."/>
            <person name="Lipzen A."/>
            <person name="Salamov A."/>
            <person name="Henrissat B."/>
            <person name="Wiebenga A."/>
            <person name="De vries R.P."/>
            <person name="Grigoriev I.V."/>
            <person name="Mortensen U.H."/>
            <person name="Andersen M.R."/>
            <person name="Baker S.E."/>
        </authorList>
    </citation>
    <scope>NUCLEOTIDE SEQUENCE [LARGE SCALE GENOMIC DNA]</scope>
    <source>
        <strain evidence="1 2">CBS 115571</strain>
    </source>
</reference>
<name>A0A2V5IAM3_ASPV1</name>
<evidence type="ECO:0000313" key="1">
    <source>
        <dbReference type="EMBL" id="PYI16676.1"/>
    </source>
</evidence>
<sequence length="176" mass="19847">MTQQHEQTHALYHTLRNRLRPACRESGGFLVFSCLTISWTRIAKDWGRMSKVQTFGFASELAESSRLSQGLLMPNLQSCHPERPNLFGGSGSRWHEAANVWDGWEFPRIRIPFPLPSTSVQTDTAAQTPDPEGCVLIESCPSAFRIILTAGVADHFEVSRDFREKHHRLTTTHGCV</sequence>
<dbReference type="AlphaFoldDB" id="A0A2V5IAM3"/>